<name>A0ABR2LUS3_9ASPA</name>
<gene>
    <name evidence="2" type="ORF">KSP40_PGU018592</name>
</gene>
<organism evidence="2 3">
    <name type="scientific">Platanthera guangdongensis</name>
    <dbReference type="NCBI Taxonomy" id="2320717"/>
    <lineage>
        <taxon>Eukaryota</taxon>
        <taxon>Viridiplantae</taxon>
        <taxon>Streptophyta</taxon>
        <taxon>Embryophyta</taxon>
        <taxon>Tracheophyta</taxon>
        <taxon>Spermatophyta</taxon>
        <taxon>Magnoliopsida</taxon>
        <taxon>Liliopsida</taxon>
        <taxon>Asparagales</taxon>
        <taxon>Orchidaceae</taxon>
        <taxon>Orchidoideae</taxon>
        <taxon>Orchideae</taxon>
        <taxon>Orchidinae</taxon>
        <taxon>Platanthera</taxon>
    </lineage>
</organism>
<feature type="compositionally biased region" description="Polar residues" evidence="1">
    <location>
        <begin position="185"/>
        <end position="195"/>
    </location>
</feature>
<protein>
    <submittedName>
        <fullName evidence="2">Uncharacterized protein</fullName>
    </submittedName>
</protein>
<proteinExistence type="predicted"/>
<evidence type="ECO:0000256" key="1">
    <source>
        <dbReference type="SAM" id="MobiDB-lite"/>
    </source>
</evidence>
<keyword evidence="3" id="KW-1185">Reference proteome</keyword>
<evidence type="ECO:0000313" key="3">
    <source>
        <dbReference type="Proteomes" id="UP001412067"/>
    </source>
</evidence>
<accession>A0ABR2LUS3</accession>
<dbReference type="Proteomes" id="UP001412067">
    <property type="component" value="Unassembled WGS sequence"/>
</dbReference>
<sequence length="251" mass="27321">MAASVQLSGIRIFQLRHQSSTSPLSKTLAPRLSSSSAFFLHVSSSPTVLQASRRHRRKVFIRSTVSGTPFVSESIAKLSETELVFIPSVHEGIEGQFPSGAGVYGVYDKEGDLQFIGISRNVAASISTHSKMVPDLCHSVKVGLVDGDNPDKTVLTNAWKSWLQEHLDISGKIPPGESKREQHVGSKTSEQTQSPVDPWPPCPAVSFARRADRSPGQGERSGCIHQGVEKLSPMRFFAEGCQHTGVPRCEF</sequence>
<reference evidence="2 3" key="1">
    <citation type="journal article" date="2022" name="Nat. Plants">
        <title>Genomes of leafy and leafless Platanthera orchids illuminate the evolution of mycoheterotrophy.</title>
        <authorList>
            <person name="Li M.H."/>
            <person name="Liu K.W."/>
            <person name="Li Z."/>
            <person name="Lu H.C."/>
            <person name="Ye Q.L."/>
            <person name="Zhang D."/>
            <person name="Wang J.Y."/>
            <person name="Li Y.F."/>
            <person name="Zhong Z.M."/>
            <person name="Liu X."/>
            <person name="Yu X."/>
            <person name="Liu D.K."/>
            <person name="Tu X.D."/>
            <person name="Liu B."/>
            <person name="Hao Y."/>
            <person name="Liao X.Y."/>
            <person name="Jiang Y.T."/>
            <person name="Sun W.H."/>
            <person name="Chen J."/>
            <person name="Chen Y.Q."/>
            <person name="Ai Y."/>
            <person name="Zhai J.W."/>
            <person name="Wu S.S."/>
            <person name="Zhou Z."/>
            <person name="Hsiao Y.Y."/>
            <person name="Wu W.L."/>
            <person name="Chen Y.Y."/>
            <person name="Lin Y.F."/>
            <person name="Hsu J.L."/>
            <person name="Li C.Y."/>
            <person name="Wang Z.W."/>
            <person name="Zhao X."/>
            <person name="Zhong W.Y."/>
            <person name="Ma X.K."/>
            <person name="Ma L."/>
            <person name="Huang J."/>
            <person name="Chen G.Z."/>
            <person name="Huang M.Z."/>
            <person name="Huang L."/>
            <person name="Peng D.H."/>
            <person name="Luo Y.B."/>
            <person name="Zou S.Q."/>
            <person name="Chen S.P."/>
            <person name="Lan S."/>
            <person name="Tsai W.C."/>
            <person name="Van de Peer Y."/>
            <person name="Liu Z.J."/>
        </authorList>
    </citation>
    <scope>NUCLEOTIDE SEQUENCE [LARGE SCALE GENOMIC DNA]</scope>
    <source>
        <strain evidence="2">Lor288</strain>
    </source>
</reference>
<evidence type="ECO:0000313" key="2">
    <source>
        <dbReference type="EMBL" id="KAK8950629.1"/>
    </source>
</evidence>
<comment type="caution">
    <text evidence="2">The sequence shown here is derived from an EMBL/GenBank/DDBJ whole genome shotgun (WGS) entry which is preliminary data.</text>
</comment>
<dbReference type="EMBL" id="JBBWWR010000015">
    <property type="protein sequence ID" value="KAK8950629.1"/>
    <property type="molecule type" value="Genomic_DNA"/>
</dbReference>
<feature type="region of interest" description="Disordered" evidence="1">
    <location>
        <begin position="170"/>
        <end position="222"/>
    </location>
</feature>